<keyword evidence="3" id="KW-1185">Reference proteome</keyword>
<dbReference type="PATRIC" id="fig|273677.3.peg.2534"/>
<dbReference type="OrthoDB" id="614750at2"/>
<dbReference type="Proteomes" id="UP000024001">
    <property type="component" value="Unassembled WGS sequence"/>
</dbReference>
<feature type="chain" id="PRO_5038675277" evidence="1">
    <location>
        <begin position="26"/>
        <end position="413"/>
    </location>
</feature>
<keyword evidence="1" id="KW-0732">Signal</keyword>
<dbReference type="Gene3D" id="2.60.40.2700">
    <property type="match status" value="3"/>
</dbReference>
<dbReference type="Gene3D" id="2.60.40.1120">
    <property type="entry name" value="Carboxypeptidase-like, regulatory domain"/>
    <property type="match status" value="1"/>
</dbReference>
<evidence type="ECO:0000256" key="1">
    <source>
        <dbReference type="SAM" id="SignalP"/>
    </source>
</evidence>
<comment type="caution">
    <text evidence="2">The sequence shown here is derived from an EMBL/GenBank/DDBJ whole genome shotgun (WGS) entry which is preliminary data.</text>
</comment>
<protein>
    <submittedName>
        <fullName evidence="2">Biotin carboxyl carrier protein</fullName>
    </submittedName>
</protein>
<evidence type="ECO:0000313" key="2">
    <source>
        <dbReference type="EMBL" id="EZP26221.1"/>
    </source>
</evidence>
<evidence type="ECO:0000313" key="3">
    <source>
        <dbReference type="Proteomes" id="UP000024001"/>
    </source>
</evidence>
<feature type="signal peptide" evidence="1">
    <location>
        <begin position="1"/>
        <end position="25"/>
    </location>
</feature>
<dbReference type="eggNOG" id="COG4932">
    <property type="taxonomic scope" value="Bacteria"/>
</dbReference>
<accession>A0A031FPX6</accession>
<sequence length="413" mass="42176">MGASLRRRSAALAVGAALLAGSIWALPQAAVAAEATPTGAISGKVTGDQIAEGYGYVGAWLDTGSQYDVYYGQIKPNGDYRIEGLPAGTYRVGFNELGIDDEELGVTSWTEWWNDALTLDDGTDVVVGAGTLTGIDAKVDSVRGVASDPVISGSPVVGNKLTVSRGAWPAGTDVQYAWYANYSLLSYGPASSITLGAETVGKRIMVEAYGDIDATGYPSADAVQVKIGKDTAPVKAAALQAGTPSVSGTATVGATLATKAGAWAKGTSLSYQWHASGKKINGATKASYKVPASLVGKTITVTVTGKKAGYVTTSKVSKATAKVSLSATPVVTGTAKVGQKLAAKPGRWGTGTRLSYQWYANGKAISKATASTLTLPAAVKGKKITVKVTGKQTGYTTVTTTSKATAAVAAKKR</sequence>
<gene>
    <name evidence="2" type="ORF">BW34_02553</name>
</gene>
<dbReference type="RefSeq" id="WP_052009501.1">
    <property type="nucleotide sequence ID" value="NZ_JFYO01000007.1"/>
</dbReference>
<dbReference type="EMBL" id="JFYO01000007">
    <property type="protein sequence ID" value="EZP26221.1"/>
    <property type="molecule type" value="Genomic_DNA"/>
</dbReference>
<dbReference type="AlphaFoldDB" id="A0A031FPX6"/>
<name>A0A031FPX6_9MICO</name>
<proteinExistence type="predicted"/>
<reference evidence="2 3" key="1">
    <citation type="submission" date="2014-03" db="EMBL/GenBank/DDBJ databases">
        <title>Draft Genome Sequences of 13 Willow Endophytes.</title>
        <authorList>
            <person name="Gan H.Y."/>
            <person name="Gan H.M."/>
            <person name="Savka M.A."/>
            <person name="Hudson A.O."/>
        </authorList>
    </citation>
    <scope>NUCLEOTIDE SEQUENCE [LARGE SCALE GENOMIC DNA]</scope>
    <source>
        <strain evidence="2 3">RIT293</strain>
    </source>
</reference>
<organism evidence="2 3">
    <name type="scientific">Microbacterium oleivorans</name>
    <dbReference type="NCBI Taxonomy" id="273677"/>
    <lineage>
        <taxon>Bacteria</taxon>
        <taxon>Bacillati</taxon>
        <taxon>Actinomycetota</taxon>
        <taxon>Actinomycetes</taxon>
        <taxon>Micrococcales</taxon>
        <taxon>Microbacteriaceae</taxon>
        <taxon>Microbacterium</taxon>
    </lineage>
</organism>